<evidence type="ECO:0000313" key="1">
    <source>
        <dbReference type="EMBL" id="CAB4004675.1"/>
    </source>
</evidence>
<proteinExistence type="predicted"/>
<protein>
    <submittedName>
        <fullName evidence="1">39S ribosomal L37, mitochondrial-like</fullName>
    </submittedName>
</protein>
<dbReference type="GO" id="GO:0005739">
    <property type="term" value="C:mitochondrion"/>
    <property type="evidence" value="ECO:0007669"/>
    <property type="project" value="TreeGrafter"/>
</dbReference>
<dbReference type="OrthoDB" id="5835618at2759"/>
<dbReference type="PANTHER" id="PTHR15889:SF2">
    <property type="entry name" value="LARGE RIBOSOMAL SUBUNIT PROTEIN ML37"/>
    <property type="match status" value="1"/>
</dbReference>
<keyword evidence="2" id="KW-1185">Reference proteome</keyword>
<comment type="caution">
    <text evidence="1">The sequence shown here is derived from an EMBL/GenBank/DDBJ whole genome shotgun (WGS) entry which is preliminary data.</text>
</comment>
<accession>A0A7D9EDE6</accession>
<dbReference type="PANTHER" id="PTHR15889">
    <property type="entry name" value="MITOCHONDRIAL RIBOSOMAL PROTEIN L37"/>
    <property type="match status" value="1"/>
</dbReference>
<reference evidence="1" key="1">
    <citation type="submission" date="2020-04" db="EMBL/GenBank/DDBJ databases">
        <authorList>
            <person name="Alioto T."/>
            <person name="Alioto T."/>
            <person name="Gomez Garrido J."/>
        </authorList>
    </citation>
    <scope>NUCLEOTIDE SEQUENCE</scope>
    <source>
        <strain evidence="1">A484AB</strain>
    </source>
</reference>
<organism evidence="1 2">
    <name type="scientific">Paramuricea clavata</name>
    <name type="common">Red gorgonian</name>
    <name type="synonym">Violescent sea-whip</name>
    <dbReference type="NCBI Taxonomy" id="317549"/>
    <lineage>
        <taxon>Eukaryota</taxon>
        <taxon>Metazoa</taxon>
        <taxon>Cnidaria</taxon>
        <taxon>Anthozoa</taxon>
        <taxon>Octocorallia</taxon>
        <taxon>Malacalcyonacea</taxon>
        <taxon>Plexauridae</taxon>
        <taxon>Paramuricea</taxon>
    </lineage>
</organism>
<gene>
    <name evidence="1" type="ORF">PACLA_8A023876</name>
</gene>
<dbReference type="AlphaFoldDB" id="A0A7D9EDE6"/>
<name>A0A7D9EDE6_PARCT</name>
<dbReference type="Proteomes" id="UP001152795">
    <property type="component" value="Unassembled WGS sequence"/>
</dbReference>
<dbReference type="EMBL" id="CACRXK020004968">
    <property type="protein sequence ID" value="CAB4004675.1"/>
    <property type="molecule type" value="Genomic_DNA"/>
</dbReference>
<sequence>MSVFTARNLQPKSVFHLLRQGHTGPSRLRLKRKDQKEDRSCNYNPYIFHPRVRTVEPVRQVLRNTKSIMNVGLPSVVLSGMDDLPFENILPQMKHSVIASSMICEDGHYVKYVQRSKGIIMNVMKAVWSCADRYPGLSRQAISYRPYLKVSWNRFGYNFQVSGRTGLLFSSELALPNFVSSAEIEKTTETSVEEKDELISPIFELSQNVSGTGFDGGFYYDMFPFPQTLVITERNWKLPHLIAQGIMFSFGRLVERAICKNGASFGDVLQNPMSIRSIVFNDQKMALLCYQLNTLDFDNDEGVKNQLWLSPEFSISFLNGDAGHSKNLQDGNMEFPENEFKELVALLLYGEEEETLQQSSVI</sequence>
<evidence type="ECO:0000313" key="2">
    <source>
        <dbReference type="Proteomes" id="UP001152795"/>
    </source>
</evidence>
<dbReference type="InterPro" id="IPR052482">
    <property type="entry name" value="mtLSU_mL37"/>
</dbReference>